<gene>
    <name evidence="2" type="ORF">CQR44_0105</name>
</gene>
<name>A0A2N3RD88_9BIFI</name>
<dbReference type="RefSeq" id="WP_101431811.1">
    <property type="nucleotide sequence ID" value="NZ_PCHJ01000003.1"/>
</dbReference>
<sequence length="71" mass="8771">MNEYEYEPKTEKERRQMEEMNAKAERGERLDAVPGTERFMDPNREVDEDQFFRDLHTEFEQMRLRRAEATR</sequence>
<organism evidence="2 3">
    <name type="scientific">Bifidobacterium asteroides</name>
    <dbReference type="NCBI Taxonomy" id="1684"/>
    <lineage>
        <taxon>Bacteria</taxon>
        <taxon>Bacillati</taxon>
        <taxon>Actinomycetota</taxon>
        <taxon>Actinomycetes</taxon>
        <taxon>Bifidobacteriales</taxon>
        <taxon>Bifidobacteriaceae</taxon>
        <taxon>Bifidobacterium</taxon>
    </lineage>
</organism>
<evidence type="ECO:0000313" key="3">
    <source>
        <dbReference type="Proteomes" id="UP000233731"/>
    </source>
</evidence>
<evidence type="ECO:0000256" key="1">
    <source>
        <dbReference type="SAM" id="MobiDB-lite"/>
    </source>
</evidence>
<evidence type="ECO:0000313" key="2">
    <source>
        <dbReference type="EMBL" id="PKV10458.1"/>
    </source>
</evidence>
<proteinExistence type="predicted"/>
<accession>A0A2N3RD88</accession>
<dbReference type="Proteomes" id="UP000233731">
    <property type="component" value="Unassembled WGS sequence"/>
</dbReference>
<protein>
    <submittedName>
        <fullName evidence="2">Uncharacterized protein</fullName>
    </submittedName>
</protein>
<feature type="compositionally biased region" description="Basic and acidic residues" evidence="1">
    <location>
        <begin position="1"/>
        <end position="31"/>
    </location>
</feature>
<feature type="region of interest" description="Disordered" evidence="1">
    <location>
        <begin position="1"/>
        <end position="45"/>
    </location>
</feature>
<reference evidence="2 3" key="1">
    <citation type="submission" date="2017-10" db="EMBL/GenBank/DDBJ databases">
        <title>Bifidobacterium genomics.</title>
        <authorList>
            <person name="Lugli G.A."/>
            <person name="Milani C."/>
            <person name="Mancabelli L."/>
        </authorList>
    </citation>
    <scope>NUCLEOTIDE SEQUENCE [LARGE SCALE GENOMIC DNA]</scope>
    <source>
        <strain evidence="2 3">1460B</strain>
    </source>
</reference>
<dbReference type="EMBL" id="PCHJ01000003">
    <property type="protein sequence ID" value="PKV10458.1"/>
    <property type="molecule type" value="Genomic_DNA"/>
</dbReference>
<comment type="caution">
    <text evidence="2">The sequence shown here is derived from an EMBL/GenBank/DDBJ whole genome shotgun (WGS) entry which is preliminary data.</text>
</comment>
<dbReference type="AlphaFoldDB" id="A0A2N3RD88"/>